<dbReference type="Pfam" id="PF02635">
    <property type="entry name" value="DsrE"/>
    <property type="match status" value="1"/>
</dbReference>
<proteinExistence type="predicted"/>
<organism evidence="1 2">
    <name type="scientific">Oceaniferula marina</name>
    <dbReference type="NCBI Taxonomy" id="2748318"/>
    <lineage>
        <taxon>Bacteria</taxon>
        <taxon>Pseudomonadati</taxon>
        <taxon>Verrucomicrobiota</taxon>
        <taxon>Verrucomicrobiia</taxon>
        <taxon>Verrucomicrobiales</taxon>
        <taxon>Verrucomicrobiaceae</taxon>
        <taxon>Oceaniferula</taxon>
    </lineage>
</organism>
<comment type="caution">
    <text evidence="1">The sequence shown here is derived from an EMBL/GenBank/DDBJ whole genome shotgun (WGS) entry which is preliminary data.</text>
</comment>
<dbReference type="AlphaFoldDB" id="A0A851GI28"/>
<keyword evidence="2" id="KW-1185">Reference proteome</keyword>
<accession>A0A851GI28</accession>
<name>A0A851GI28_9BACT</name>
<sequence length="110" mass="12348">MQRSVIITRNGMGEGDPKLSLILLEKYLTSSLENDDIKDVYAFYNSGVKAPLENKNIYLLLEQVQSKGAEIYFCGTCLEFYGLAQDVNIGKIACMNDIRTVINNSRADFL</sequence>
<dbReference type="InterPro" id="IPR003787">
    <property type="entry name" value="Sulphur_relay_DsrE/F-like"/>
</dbReference>
<gene>
    <name evidence="1" type="ORF">HW115_17600</name>
</gene>
<protein>
    <submittedName>
        <fullName evidence="1">DsrE family protein</fullName>
    </submittedName>
</protein>
<dbReference type="Proteomes" id="UP000557872">
    <property type="component" value="Unassembled WGS sequence"/>
</dbReference>
<dbReference type="InterPro" id="IPR027396">
    <property type="entry name" value="DsrEFH-like"/>
</dbReference>
<evidence type="ECO:0000313" key="1">
    <source>
        <dbReference type="EMBL" id="NWK57438.1"/>
    </source>
</evidence>
<dbReference type="SUPFAM" id="SSF75169">
    <property type="entry name" value="DsrEFH-like"/>
    <property type="match status" value="1"/>
</dbReference>
<dbReference type="RefSeq" id="WP_178934508.1">
    <property type="nucleotide sequence ID" value="NZ_JACBAZ010000012.1"/>
</dbReference>
<dbReference type="EMBL" id="JACBAZ010000012">
    <property type="protein sequence ID" value="NWK57438.1"/>
    <property type="molecule type" value="Genomic_DNA"/>
</dbReference>
<reference evidence="1 2" key="1">
    <citation type="submission" date="2020-07" db="EMBL/GenBank/DDBJ databases">
        <title>Roseicoccus Jingziensis gen. nov., sp. nov., isolated from coastal seawater.</title>
        <authorList>
            <person name="Feng X."/>
        </authorList>
    </citation>
    <scope>NUCLEOTIDE SEQUENCE [LARGE SCALE GENOMIC DNA]</scope>
    <source>
        <strain evidence="1 2">N1E253</strain>
    </source>
</reference>
<evidence type="ECO:0000313" key="2">
    <source>
        <dbReference type="Proteomes" id="UP000557872"/>
    </source>
</evidence>